<organism evidence="1 2">
    <name type="scientific">Dioscorea alata</name>
    <name type="common">Purple yam</name>
    <dbReference type="NCBI Taxonomy" id="55571"/>
    <lineage>
        <taxon>Eukaryota</taxon>
        <taxon>Viridiplantae</taxon>
        <taxon>Streptophyta</taxon>
        <taxon>Embryophyta</taxon>
        <taxon>Tracheophyta</taxon>
        <taxon>Spermatophyta</taxon>
        <taxon>Magnoliopsida</taxon>
        <taxon>Liliopsida</taxon>
        <taxon>Dioscoreales</taxon>
        <taxon>Dioscoreaceae</taxon>
        <taxon>Dioscorea</taxon>
    </lineage>
</organism>
<accession>A0ACB7V4G1</accession>
<dbReference type="Proteomes" id="UP000827976">
    <property type="component" value="Chromosome 11"/>
</dbReference>
<evidence type="ECO:0000313" key="2">
    <source>
        <dbReference type="Proteomes" id="UP000827976"/>
    </source>
</evidence>
<reference evidence="2" key="1">
    <citation type="journal article" date="2022" name="Nat. Commun.">
        <title>Chromosome evolution and the genetic basis of agronomically important traits in greater yam.</title>
        <authorList>
            <person name="Bredeson J.V."/>
            <person name="Lyons J.B."/>
            <person name="Oniyinde I.O."/>
            <person name="Okereke N.R."/>
            <person name="Kolade O."/>
            <person name="Nnabue I."/>
            <person name="Nwadili C.O."/>
            <person name="Hribova E."/>
            <person name="Parker M."/>
            <person name="Nwogha J."/>
            <person name="Shu S."/>
            <person name="Carlson J."/>
            <person name="Kariba R."/>
            <person name="Muthemba S."/>
            <person name="Knop K."/>
            <person name="Barton G.J."/>
            <person name="Sherwood A.V."/>
            <person name="Lopez-Montes A."/>
            <person name="Asiedu R."/>
            <person name="Jamnadass R."/>
            <person name="Muchugi A."/>
            <person name="Goodstein D."/>
            <person name="Egesi C.N."/>
            <person name="Featherston J."/>
            <person name="Asfaw A."/>
            <person name="Simpson G.G."/>
            <person name="Dolezel J."/>
            <person name="Hendre P.S."/>
            <person name="Van Deynze A."/>
            <person name="Kumar P.L."/>
            <person name="Obidiegwu J.E."/>
            <person name="Bhattacharjee R."/>
            <person name="Rokhsar D.S."/>
        </authorList>
    </citation>
    <scope>NUCLEOTIDE SEQUENCE [LARGE SCALE GENOMIC DNA]</scope>
    <source>
        <strain evidence="2">cv. TDa95/00328</strain>
    </source>
</reference>
<sequence>MAVPAHEEELPTTRNTTNKWGPYSGAGDFSTSMVIVLGILLCTLLFALIIVAFFRIILSNRRNRLIISDDHHNNTTTNTNNKEVIISDVVVQDDAIPTLRFSAGTKLAGVGAECAICLNEFAEGDGVRVLPACNHGFHVKCIEGWFVSHSSCPTCRRSCRAAAPVNLTAENGLMEMV</sequence>
<proteinExistence type="predicted"/>
<keyword evidence="2" id="KW-1185">Reference proteome</keyword>
<protein>
    <submittedName>
        <fullName evidence="1">Zinc finger RING/FYVE/PHD-type protein</fullName>
    </submittedName>
</protein>
<gene>
    <name evidence="1" type="ORF">IHE45_11G005000</name>
</gene>
<dbReference type="EMBL" id="CM037021">
    <property type="protein sequence ID" value="KAH7668335.1"/>
    <property type="molecule type" value="Genomic_DNA"/>
</dbReference>
<comment type="caution">
    <text evidence="1">The sequence shown here is derived from an EMBL/GenBank/DDBJ whole genome shotgun (WGS) entry which is preliminary data.</text>
</comment>
<evidence type="ECO:0000313" key="1">
    <source>
        <dbReference type="EMBL" id="KAH7668335.1"/>
    </source>
</evidence>
<name>A0ACB7V4G1_DIOAL</name>